<keyword evidence="14" id="KW-0732">Signal</keyword>
<keyword evidence="8" id="KW-0406">Ion transport</keyword>
<protein>
    <submittedName>
        <fullName evidence="17">TonB-dependent receptor</fullName>
    </submittedName>
</protein>
<dbReference type="PANTHER" id="PTHR32552">
    <property type="entry name" value="FERRICHROME IRON RECEPTOR-RELATED"/>
    <property type="match status" value="1"/>
</dbReference>
<evidence type="ECO:0000256" key="7">
    <source>
        <dbReference type="ARBA" id="ARBA00023004"/>
    </source>
</evidence>
<dbReference type="GO" id="GO:0006826">
    <property type="term" value="P:iron ion transport"/>
    <property type="evidence" value="ECO:0007669"/>
    <property type="project" value="UniProtKB-KW"/>
</dbReference>
<dbReference type="Gene3D" id="2.170.130.10">
    <property type="entry name" value="TonB-dependent receptor, plug domain"/>
    <property type="match status" value="1"/>
</dbReference>
<evidence type="ECO:0000256" key="6">
    <source>
        <dbReference type="ARBA" id="ARBA00022692"/>
    </source>
</evidence>
<dbReference type="PANTHER" id="PTHR32552:SF81">
    <property type="entry name" value="TONB-DEPENDENT OUTER MEMBRANE RECEPTOR"/>
    <property type="match status" value="1"/>
</dbReference>
<dbReference type="Proteomes" id="UP000275137">
    <property type="component" value="Unassembled WGS sequence"/>
</dbReference>
<evidence type="ECO:0000256" key="12">
    <source>
        <dbReference type="ARBA" id="ARBA00023237"/>
    </source>
</evidence>
<dbReference type="InterPro" id="IPR037066">
    <property type="entry name" value="Plug_dom_sf"/>
</dbReference>
<evidence type="ECO:0000256" key="1">
    <source>
        <dbReference type="ARBA" id="ARBA00004571"/>
    </source>
</evidence>
<sequence length="671" mass="73707">MHKALGLLLLLSSPLHAELVTAPVKVTSQRDNLLGVAESASEGSVSQARISQLPLSRPGEVLELTPGMVVSQHSGDGKANQYYLRGFNLDHGTDFSTWLEGMPLNMPTHAHGQGYTDTNLLIPELISGLHYRKGPYYAEAGDFSAAGTASLRYARTLPKGIAQISMGPNQYQRLLNADSIALAGGDLLYALELQRDDGPWDSPQDLRKLNGVLRYSQGTQAQGFDILAMTYQNHWDASDQVPQRAVESGQIGRFGNIDPSSGGETQRTSLSADWRQGPWQASAYAVSSHLNLFSNFTYFLDDPVNGDQFEQADRRRIYGGKLKYGWDQALFGIQGLHDVGVQIRFDDIRNAGLYHTRDRERLDTVRQDKVKQASAGLWWQSSWALAPNWRVITGLRADQYAFDVNSDLAANSGTEQAHILSPKLGLAWRAGPDTELYANWGRGFHSNDGRGSTIRMDPGTADPANRVDPLVRAVGQEVGLRAHWLPGWQSTLALFQLELDSELLFIGDAGATEASRPSHRVGVEWSNALQVGRWGELEADVALTRARFRDASADGNHIPGAVESTASLGYRLQRGPWSGAVRLRYLGPRALIEDNSVRSEGALLVNSRVGYQINPQLGIAVDVLNLFDREVSDIDYFYLSRLPGEAAGGVADLHSHPAQPRMLRVSVRLSY</sequence>
<evidence type="ECO:0000256" key="13">
    <source>
        <dbReference type="RuleBase" id="RU003357"/>
    </source>
</evidence>
<feature type="domain" description="TonB-dependent receptor-like beta-barrel" evidence="15">
    <location>
        <begin position="206"/>
        <end position="626"/>
    </location>
</feature>
<keyword evidence="4" id="KW-1134">Transmembrane beta strand</keyword>
<evidence type="ECO:0000259" key="16">
    <source>
        <dbReference type="Pfam" id="PF07715"/>
    </source>
</evidence>
<comment type="caution">
    <text evidence="17">The sequence shown here is derived from an EMBL/GenBank/DDBJ whole genome shotgun (WGS) entry which is preliminary data.</text>
</comment>
<keyword evidence="11 17" id="KW-0675">Receptor</keyword>
<dbReference type="InterPro" id="IPR036942">
    <property type="entry name" value="Beta-barrel_TonB_sf"/>
</dbReference>
<keyword evidence="3" id="KW-0813">Transport</keyword>
<feature type="domain" description="TonB-dependent receptor plug" evidence="16">
    <location>
        <begin position="41"/>
        <end position="148"/>
    </location>
</feature>
<dbReference type="InterPro" id="IPR012910">
    <property type="entry name" value="Plug_dom"/>
</dbReference>
<dbReference type="Gene3D" id="2.40.170.20">
    <property type="entry name" value="TonB-dependent receptor, beta-barrel domain"/>
    <property type="match status" value="1"/>
</dbReference>
<name>A0A3N0V0Z2_9PROT</name>
<evidence type="ECO:0000256" key="4">
    <source>
        <dbReference type="ARBA" id="ARBA00022452"/>
    </source>
</evidence>
<comment type="subcellular location">
    <subcellularLocation>
        <location evidence="1">Cell outer membrane</location>
        <topology evidence="1">Multi-pass membrane protein</topology>
    </subcellularLocation>
</comment>
<keyword evidence="10 13" id="KW-0472">Membrane</keyword>
<evidence type="ECO:0000256" key="3">
    <source>
        <dbReference type="ARBA" id="ARBA00022448"/>
    </source>
</evidence>
<dbReference type="AlphaFoldDB" id="A0A3N0V0Z2"/>
<evidence type="ECO:0000313" key="18">
    <source>
        <dbReference type="Proteomes" id="UP000275137"/>
    </source>
</evidence>
<feature type="chain" id="PRO_5018162963" evidence="14">
    <location>
        <begin position="18"/>
        <end position="671"/>
    </location>
</feature>
<keyword evidence="6" id="KW-0812">Transmembrane</keyword>
<evidence type="ECO:0000259" key="15">
    <source>
        <dbReference type="Pfam" id="PF00593"/>
    </source>
</evidence>
<reference evidence="17 18" key="1">
    <citation type="submission" date="2018-10" db="EMBL/GenBank/DDBJ databases">
        <authorList>
            <person name="Chen W.-M."/>
        </authorList>
    </citation>
    <scope>NUCLEOTIDE SEQUENCE [LARGE SCALE GENOMIC DNA]</scope>
    <source>
        <strain evidence="17 18">H-5</strain>
    </source>
</reference>
<dbReference type="EMBL" id="RJVP01000003">
    <property type="protein sequence ID" value="ROH86375.1"/>
    <property type="molecule type" value="Genomic_DNA"/>
</dbReference>
<dbReference type="GO" id="GO:0009279">
    <property type="term" value="C:cell outer membrane"/>
    <property type="evidence" value="ECO:0007669"/>
    <property type="project" value="UniProtKB-SubCell"/>
</dbReference>
<dbReference type="InterPro" id="IPR039426">
    <property type="entry name" value="TonB-dep_rcpt-like"/>
</dbReference>
<evidence type="ECO:0000256" key="10">
    <source>
        <dbReference type="ARBA" id="ARBA00023136"/>
    </source>
</evidence>
<evidence type="ECO:0000256" key="14">
    <source>
        <dbReference type="SAM" id="SignalP"/>
    </source>
</evidence>
<evidence type="ECO:0000256" key="5">
    <source>
        <dbReference type="ARBA" id="ARBA00022496"/>
    </source>
</evidence>
<keyword evidence="18" id="KW-1185">Reference proteome</keyword>
<keyword evidence="12" id="KW-0998">Cell outer membrane</keyword>
<evidence type="ECO:0000256" key="8">
    <source>
        <dbReference type="ARBA" id="ARBA00023065"/>
    </source>
</evidence>
<comment type="similarity">
    <text evidence="2 13">Belongs to the TonB-dependent receptor family.</text>
</comment>
<organism evidence="17 18">
    <name type="scientific">Pseudomethylobacillus aquaticus</name>
    <dbReference type="NCBI Taxonomy" id="2676064"/>
    <lineage>
        <taxon>Bacteria</taxon>
        <taxon>Pseudomonadati</taxon>
        <taxon>Pseudomonadota</taxon>
        <taxon>Betaproteobacteria</taxon>
        <taxon>Nitrosomonadales</taxon>
        <taxon>Methylophilaceae</taxon>
        <taxon>Pseudomethylobacillus</taxon>
    </lineage>
</organism>
<proteinExistence type="inferred from homology"/>
<evidence type="ECO:0000313" key="17">
    <source>
        <dbReference type="EMBL" id="ROH86375.1"/>
    </source>
</evidence>
<dbReference type="RefSeq" id="WP_123237438.1">
    <property type="nucleotide sequence ID" value="NZ_RJVP01000003.1"/>
</dbReference>
<keyword evidence="7" id="KW-0408">Iron</keyword>
<dbReference type="Pfam" id="PF00593">
    <property type="entry name" value="TonB_dep_Rec_b-barrel"/>
    <property type="match status" value="1"/>
</dbReference>
<dbReference type="SUPFAM" id="SSF56935">
    <property type="entry name" value="Porins"/>
    <property type="match status" value="1"/>
</dbReference>
<gene>
    <name evidence="17" type="ORF">ED236_06865</name>
</gene>
<keyword evidence="9 13" id="KW-0798">TonB box</keyword>
<dbReference type="InterPro" id="IPR000531">
    <property type="entry name" value="Beta-barrel_TonB"/>
</dbReference>
<dbReference type="Pfam" id="PF07715">
    <property type="entry name" value="Plug"/>
    <property type="match status" value="1"/>
</dbReference>
<evidence type="ECO:0000256" key="11">
    <source>
        <dbReference type="ARBA" id="ARBA00023170"/>
    </source>
</evidence>
<accession>A0A3N0V0Z2</accession>
<feature type="signal peptide" evidence="14">
    <location>
        <begin position="1"/>
        <end position="17"/>
    </location>
</feature>
<evidence type="ECO:0000256" key="2">
    <source>
        <dbReference type="ARBA" id="ARBA00009810"/>
    </source>
</evidence>
<evidence type="ECO:0000256" key="9">
    <source>
        <dbReference type="ARBA" id="ARBA00023077"/>
    </source>
</evidence>
<keyword evidence="5" id="KW-0410">Iron transport</keyword>